<proteinExistence type="predicted"/>
<sequence length="109" mass="12515">MDMIFLPFGSSSMIKISTMHYSHPKWNGKSTMELQILEGKKPRKRLTTALTELISPISTDQEALCIHHGLVWIIEKNLTDSPPSKILQNKYSNLIATPWQMSLNWSFKL</sequence>
<dbReference type="EMBL" id="CM001742">
    <property type="protein sequence ID" value="KJB17805.1"/>
    <property type="molecule type" value="Genomic_DNA"/>
</dbReference>
<dbReference type="Gramene" id="KJB17805">
    <property type="protein sequence ID" value="KJB17805"/>
    <property type="gene ID" value="B456_003G016000"/>
</dbReference>
<name>A0A0D2RF60_GOSRA</name>
<accession>A0A0D2RF60</accession>
<organism evidence="1 2">
    <name type="scientific">Gossypium raimondii</name>
    <name type="common">Peruvian cotton</name>
    <name type="synonym">Gossypium klotzschianum subsp. raimondii</name>
    <dbReference type="NCBI Taxonomy" id="29730"/>
    <lineage>
        <taxon>Eukaryota</taxon>
        <taxon>Viridiplantae</taxon>
        <taxon>Streptophyta</taxon>
        <taxon>Embryophyta</taxon>
        <taxon>Tracheophyta</taxon>
        <taxon>Spermatophyta</taxon>
        <taxon>Magnoliopsida</taxon>
        <taxon>eudicotyledons</taxon>
        <taxon>Gunneridae</taxon>
        <taxon>Pentapetalae</taxon>
        <taxon>rosids</taxon>
        <taxon>malvids</taxon>
        <taxon>Malvales</taxon>
        <taxon>Malvaceae</taxon>
        <taxon>Malvoideae</taxon>
        <taxon>Gossypium</taxon>
    </lineage>
</organism>
<protein>
    <submittedName>
        <fullName evidence="1">Uncharacterized protein</fullName>
    </submittedName>
</protein>
<dbReference type="AlphaFoldDB" id="A0A0D2RF60"/>
<keyword evidence="2" id="KW-1185">Reference proteome</keyword>
<dbReference type="Proteomes" id="UP000032304">
    <property type="component" value="Chromosome 3"/>
</dbReference>
<evidence type="ECO:0000313" key="2">
    <source>
        <dbReference type="Proteomes" id="UP000032304"/>
    </source>
</evidence>
<evidence type="ECO:0000313" key="1">
    <source>
        <dbReference type="EMBL" id="KJB17805.1"/>
    </source>
</evidence>
<reference evidence="1 2" key="1">
    <citation type="journal article" date="2012" name="Nature">
        <title>Repeated polyploidization of Gossypium genomes and the evolution of spinnable cotton fibres.</title>
        <authorList>
            <person name="Paterson A.H."/>
            <person name="Wendel J.F."/>
            <person name="Gundlach H."/>
            <person name="Guo H."/>
            <person name="Jenkins J."/>
            <person name="Jin D."/>
            <person name="Llewellyn D."/>
            <person name="Showmaker K.C."/>
            <person name="Shu S."/>
            <person name="Udall J."/>
            <person name="Yoo M.J."/>
            <person name="Byers R."/>
            <person name="Chen W."/>
            <person name="Doron-Faigenboim A."/>
            <person name="Duke M.V."/>
            <person name="Gong L."/>
            <person name="Grimwood J."/>
            <person name="Grover C."/>
            <person name="Grupp K."/>
            <person name="Hu G."/>
            <person name="Lee T.H."/>
            <person name="Li J."/>
            <person name="Lin L."/>
            <person name="Liu T."/>
            <person name="Marler B.S."/>
            <person name="Page J.T."/>
            <person name="Roberts A.W."/>
            <person name="Romanel E."/>
            <person name="Sanders W.S."/>
            <person name="Szadkowski E."/>
            <person name="Tan X."/>
            <person name="Tang H."/>
            <person name="Xu C."/>
            <person name="Wang J."/>
            <person name="Wang Z."/>
            <person name="Zhang D."/>
            <person name="Zhang L."/>
            <person name="Ashrafi H."/>
            <person name="Bedon F."/>
            <person name="Bowers J.E."/>
            <person name="Brubaker C.L."/>
            <person name="Chee P.W."/>
            <person name="Das S."/>
            <person name="Gingle A.R."/>
            <person name="Haigler C.H."/>
            <person name="Harker D."/>
            <person name="Hoffmann L.V."/>
            <person name="Hovav R."/>
            <person name="Jones D.C."/>
            <person name="Lemke C."/>
            <person name="Mansoor S."/>
            <person name="ur Rahman M."/>
            <person name="Rainville L.N."/>
            <person name="Rambani A."/>
            <person name="Reddy U.K."/>
            <person name="Rong J.K."/>
            <person name="Saranga Y."/>
            <person name="Scheffler B.E."/>
            <person name="Scheffler J.A."/>
            <person name="Stelly D.M."/>
            <person name="Triplett B.A."/>
            <person name="Van Deynze A."/>
            <person name="Vaslin M.F."/>
            <person name="Waghmare V.N."/>
            <person name="Walford S.A."/>
            <person name="Wright R.J."/>
            <person name="Zaki E.A."/>
            <person name="Zhang T."/>
            <person name="Dennis E.S."/>
            <person name="Mayer K.F."/>
            <person name="Peterson D.G."/>
            <person name="Rokhsar D.S."/>
            <person name="Wang X."/>
            <person name="Schmutz J."/>
        </authorList>
    </citation>
    <scope>NUCLEOTIDE SEQUENCE [LARGE SCALE GENOMIC DNA]</scope>
</reference>
<gene>
    <name evidence="1" type="ORF">B456_003G016000</name>
</gene>